<reference evidence="1 2" key="1">
    <citation type="submission" date="2019-08" db="EMBL/GenBank/DDBJ databases">
        <authorList>
            <person name="Alioto T."/>
            <person name="Alioto T."/>
            <person name="Gomez Garrido J."/>
        </authorList>
    </citation>
    <scope>NUCLEOTIDE SEQUENCE [LARGE SCALE GENOMIC DNA]</scope>
</reference>
<evidence type="ECO:0000313" key="2">
    <source>
        <dbReference type="Proteomes" id="UP000325440"/>
    </source>
</evidence>
<gene>
    <name evidence="1" type="ORF">CINCED_3A001459</name>
</gene>
<sequence>MPKIKSTLINTISNWIAPYNENKKAFSSDVKVIYCLVCNKSVSTEKNIYEITVAKQVSFVFYAHATRLAIANLLIGELDGTSSKSYLVARKELESTNYKPTCQFINFSLKIFPGIV</sequence>
<dbReference type="EMBL" id="CABPRJ010002374">
    <property type="protein sequence ID" value="VVC43928.1"/>
    <property type="molecule type" value="Genomic_DNA"/>
</dbReference>
<protein>
    <submittedName>
        <fullName evidence="1">Uncharacterized protein</fullName>
    </submittedName>
</protein>
<dbReference type="Proteomes" id="UP000325440">
    <property type="component" value="Unassembled WGS sequence"/>
</dbReference>
<dbReference type="OrthoDB" id="6628405at2759"/>
<keyword evidence="2" id="KW-1185">Reference proteome</keyword>
<name>A0A5E4NG93_9HEMI</name>
<proteinExistence type="predicted"/>
<dbReference type="AlphaFoldDB" id="A0A5E4NG93"/>
<organism evidence="1 2">
    <name type="scientific">Cinara cedri</name>
    <dbReference type="NCBI Taxonomy" id="506608"/>
    <lineage>
        <taxon>Eukaryota</taxon>
        <taxon>Metazoa</taxon>
        <taxon>Ecdysozoa</taxon>
        <taxon>Arthropoda</taxon>
        <taxon>Hexapoda</taxon>
        <taxon>Insecta</taxon>
        <taxon>Pterygota</taxon>
        <taxon>Neoptera</taxon>
        <taxon>Paraneoptera</taxon>
        <taxon>Hemiptera</taxon>
        <taxon>Sternorrhyncha</taxon>
        <taxon>Aphidomorpha</taxon>
        <taxon>Aphidoidea</taxon>
        <taxon>Aphididae</taxon>
        <taxon>Lachninae</taxon>
        <taxon>Cinara</taxon>
    </lineage>
</organism>
<accession>A0A5E4NG93</accession>
<evidence type="ECO:0000313" key="1">
    <source>
        <dbReference type="EMBL" id="VVC43928.1"/>
    </source>
</evidence>